<keyword evidence="2" id="KW-1133">Transmembrane helix</keyword>
<dbReference type="Proteomes" id="UP000078555">
    <property type="component" value="Unassembled WGS sequence"/>
</dbReference>
<name>A0A1A9AHY2_PLAOA</name>
<proteinExistence type="predicted"/>
<keyword evidence="2" id="KW-0472">Membrane</keyword>
<reference evidence="5 6" key="1">
    <citation type="submission" date="2016-05" db="EMBL/GenBank/DDBJ databases">
        <authorList>
            <person name="Naeem Raeece"/>
        </authorList>
    </citation>
    <scope>NUCLEOTIDE SEQUENCE [LARGE SCALE GENOMIC DNA]</scope>
</reference>
<keyword evidence="6" id="KW-1185">Reference proteome</keyword>
<evidence type="ECO:0000256" key="2">
    <source>
        <dbReference type="SAM" id="Phobius"/>
    </source>
</evidence>
<organism evidence="4 6">
    <name type="scientific">Plasmodium ovale wallikeri</name>
    <dbReference type="NCBI Taxonomy" id="864142"/>
    <lineage>
        <taxon>Eukaryota</taxon>
        <taxon>Sar</taxon>
        <taxon>Alveolata</taxon>
        <taxon>Apicomplexa</taxon>
        <taxon>Aconoidasida</taxon>
        <taxon>Haemosporida</taxon>
        <taxon>Plasmodiidae</taxon>
        <taxon>Plasmodium</taxon>
        <taxon>Plasmodium (Plasmodium)</taxon>
    </lineage>
</organism>
<dbReference type="Proteomes" id="UP000078550">
    <property type="component" value="Unassembled WGS sequence"/>
</dbReference>
<accession>A0A1A9AHY2</accession>
<protein>
    <submittedName>
        <fullName evidence="4">PIR Superfamily Protein</fullName>
    </submittedName>
</protein>
<dbReference type="EMBL" id="FLRD01001022">
    <property type="protein sequence ID" value="SBT56204.1"/>
    <property type="molecule type" value="Genomic_DNA"/>
</dbReference>
<dbReference type="InterPro" id="IPR008780">
    <property type="entry name" value="Plasmodium_Vir"/>
</dbReference>
<evidence type="ECO:0000313" key="3">
    <source>
        <dbReference type="EMBL" id="SBT55883.1"/>
    </source>
</evidence>
<gene>
    <name evidence="4" type="ORF">POVWA1_074950</name>
    <name evidence="3" type="ORF">POVWA2_070250</name>
</gene>
<dbReference type="AlphaFoldDB" id="A0A1A9AHY2"/>
<feature type="compositionally biased region" description="Polar residues" evidence="1">
    <location>
        <begin position="256"/>
        <end position="272"/>
    </location>
</feature>
<keyword evidence="2" id="KW-0812">Transmembrane</keyword>
<evidence type="ECO:0000313" key="6">
    <source>
        <dbReference type="Proteomes" id="UP000078555"/>
    </source>
</evidence>
<dbReference type="Pfam" id="PF05795">
    <property type="entry name" value="Plasmodium_Vir"/>
    <property type="match status" value="1"/>
</dbReference>
<feature type="region of interest" description="Disordered" evidence="1">
    <location>
        <begin position="256"/>
        <end position="278"/>
    </location>
</feature>
<reference evidence="4" key="2">
    <citation type="submission" date="2016-05" db="EMBL/GenBank/DDBJ databases">
        <authorList>
            <person name="Lavstsen T."/>
            <person name="Jespersen J.S."/>
        </authorList>
    </citation>
    <scope>NUCLEOTIDE SEQUENCE [LARGE SCALE GENOMIC DNA]</scope>
</reference>
<evidence type="ECO:0000313" key="4">
    <source>
        <dbReference type="EMBL" id="SBT56204.1"/>
    </source>
</evidence>
<feature type="transmembrane region" description="Helical" evidence="2">
    <location>
        <begin position="206"/>
        <end position="228"/>
    </location>
</feature>
<dbReference type="EMBL" id="FLRE01001132">
    <property type="protein sequence ID" value="SBT55883.1"/>
    <property type="molecule type" value="Genomic_DNA"/>
</dbReference>
<evidence type="ECO:0000256" key="1">
    <source>
        <dbReference type="SAM" id="MobiDB-lite"/>
    </source>
</evidence>
<sequence length="278" mass="32145">MYNAVCEFSKLKDIFDSNIENGVYKSQCESILNCSESGNSNPLLDICSKSLYYLYSLKQNRNISLNSREGCIYLSYRLYKDLISVGNHDYTTSKFHSKINVYDDTYDECDGLIEDINQDVFQKYENLISLYVQLGKILIPSKGPDCVVAKNCADSYNNYVKECYKNTDDAFCNELENVRTKYYETMITVTCPGVPKTLPSTKPHNIAAIIITPLVILLIITFIIFILYKFTPYASWIDFLIRRKKRMWNNLDNETYELSHSSDSPKRNSGNENYHIAY</sequence>
<evidence type="ECO:0000313" key="5">
    <source>
        <dbReference type="Proteomes" id="UP000078550"/>
    </source>
</evidence>